<proteinExistence type="predicted"/>
<keyword evidence="1" id="KW-0472">Membrane</keyword>
<organism evidence="2 3">
    <name type="scientific">Salipaludibacillus neizhouensis</name>
    <dbReference type="NCBI Taxonomy" id="885475"/>
    <lineage>
        <taxon>Bacteria</taxon>
        <taxon>Bacillati</taxon>
        <taxon>Bacillota</taxon>
        <taxon>Bacilli</taxon>
        <taxon>Bacillales</taxon>
        <taxon>Bacillaceae</taxon>
    </lineage>
</organism>
<dbReference type="OrthoDB" id="5459053at2"/>
<reference evidence="2 3" key="1">
    <citation type="submission" date="2017-10" db="EMBL/GenBank/DDBJ databases">
        <title>Bacillus sp. nov., a halophilic bacterium isolated from a Keqin Lake.</title>
        <authorList>
            <person name="Wang H."/>
        </authorList>
    </citation>
    <scope>NUCLEOTIDE SEQUENCE [LARGE SCALE GENOMIC DNA]</scope>
    <source>
        <strain evidence="2 3">KCTC 13187</strain>
    </source>
</reference>
<keyword evidence="3" id="KW-1185">Reference proteome</keyword>
<dbReference type="Proteomes" id="UP000281498">
    <property type="component" value="Unassembled WGS sequence"/>
</dbReference>
<evidence type="ECO:0000313" key="3">
    <source>
        <dbReference type="Proteomes" id="UP000281498"/>
    </source>
</evidence>
<evidence type="ECO:0008006" key="4">
    <source>
        <dbReference type="Google" id="ProtNLM"/>
    </source>
</evidence>
<comment type="caution">
    <text evidence="2">The sequence shown here is derived from an EMBL/GenBank/DDBJ whole genome shotgun (WGS) entry which is preliminary data.</text>
</comment>
<sequence>MRYYTHITTSLSAAVLLTTYSPLNIPVESTVTVTGLLLGAVLPDIDETRSWLGRRVPVLSGIIKFLFGHRGLTHSGLVLALMGFLLVNTESQFLVGLSAGVILHIIEDSFSRGGIPLLYPFTSKRTGIPLYRTGGLNELLIFAASLGFLVYSFM</sequence>
<keyword evidence="1" id="KW-1133">Transmembrane helix</keyword>
<accession>A0A3A9K240</accession>
<dbReference type="PANTHER" id="PTHR35531:SF1">
    <property type="entry name" value="INNER MEMBRANE PROTEIN YBCI-RELATED"/>
    <property type="match status" value="1"/>
</dbReference>
<dbReference type="PANTHER" id="PTHR35531">
    <property type="entry name" value="INNER MEMBRANE PROTEIN YBCI-RELATED"/>
    <property type="match status" value="1"/>
</dbReference>
<dbReference type="Pfam" id="PF04307">
    <property type="entry name" value="YdjM"/>
    <property type="match status" value="1"/>
</dbReference>
<evidence type="ECO:0000256" key="1">
    <source>
        <dbReference type="SAM" id="Phobius"/>
    </source>
</evidence>
<protein>
    <recommendedName>
        <fullName evidence="4">Metal-dependent hydrolase</fullName>
    </recommendedName>
</protein>
<dbReference type="AlphaFoldDB" id="A0A3A9K240"/>
<evidence type="ECO:0000313" key="2">
    <source>
        <dbReference type="EMBL" id="RKL66409.1"/>
    </source>
</evidence>
<dbReference type="RefSeq" id="WP_110939193.1">
    <property type="nucleotide sequence ID" value="NZ_KZ614148.1"/>
</dbReference>
<dbReference type="InterPro" id="IPR007404">
    <property type="entry name" value="YdjM-like"/>
</dbReference>
<feature type="transmembrane region" description="Helical" evidence="1">
    <location>
        <begin position="130"/>
        <end position="153"/>
    </location>
</feature>
<dbReference type="EMBL" id="PDOE01000007">
    <property type="protein sequence ID" value="RKL66409.1"/>
    <property type="molecule type" value="Genomic_DNA"/>
</dbReference>
<keyword evidence="1" id="KW-0812">Transmembrane</keyword>
<gene>
    <name evidence="2" type="ORF">CR203_16085</name>
</gene>
<name>A0A3A9K240_9BACI</name>